<dbReference type="HOGENOM" id="CLU_449153_0_0_1"/>
<dbReference type="RefSeq" id="XP_016275016.1">
    <property type="nucleotide sequence ID" value="XM_016420615.1"/>
</dbReference>
<feature type="compositionally biased region" description="Low complexity" evidence="1">
    <location>
        <begin position="192"/>
        <end position="207"/>
    </location>
</feature>
<sequence>MRVQPETWSTSIRHYRSRLCLLYLLWSLSPSYTSRHVVPSSDVDLTAGPPVCTAPSPLVSSAAGTTEGTDVLREGASGRTERLTRPADQQSQTVPVTAPFDPTLADLPCRRDAAPASSSSSTYMPVKGSTSRDANTSSGWLITPSLSEKPPAVSAVVKPDAARSEGPRTPLRHSDNAGPDTAVDEASAATCASGPEPSASAATPSPSTRHRLTPLHVTLLHLHFLYATRLILHIVRNSIATALIANPLPPPFAPAPTSASFAKRIGRLRWRISTIKKRCGASILASLTVTGGLLAFLVKAWSDDSGARGWNVVACAGWYGDLRLAEGVGAVKAGARGWAPLRNVVVLELVSTLLQALLAITPLVVGLGWIPSSISATFLVPSYTSATSTQATPLYRLPTDDFLSAILSPFATNFLTNLQVLQLVLARPPSHRWFSFSTLIVLNAILLPLEELAVVREKKATEAERVCKLASAFPRRAVRAEAAGRDGEGDATCLVCFEGAFEPEGTDGGAKQVTFTTAFHAACLARWFALVSTCPACHRSAVSPPSTTCASDSVSTDTAAEGSNTQEERPLELPFAGATSERDTTDEYPGAAAMRRREQRRAQAALLE</sequence>
<feature type="compositionally biased region" description="Polar residues" evidence="1">
    <location>
        <begin position="128"/>
        <end position="146"/>
    </location>
</feature>
<dbReference type="CDD" id="cd16448">
    <property type="entry name" value="RING-H2"/>
    <property type="match status" value="1"/>
</dbReference>
<feature type="signal peptide" evidence="2">
    <location>
        <begin position="1"/>
        <end position="33"/>
    </location>
</feature>
<proteinExistence type="predicted"/>
<keyword evidence="4" id="KW-1185">Reference proteome</keyword>
<dbReference type="InterPro" id="IPR013083">
    <property type="entry name" value="Znf_RING/FYVE/PHD"/>
</dbReference>
<feature type="compositionally biased region" description="Polar residues" evidence="1">
    <location>
        <begin position="58"/>
        <end position="68"/>
    </location>
</feature>
<dbReference type="Proteomes" id="UP000016926">
    <property type="component" value="Unassembled WGS sequence"/>
</dbReference>
<organism evidence="3 4">
    <name type="scientific">Rhodotorula toruloides (strain NP11)</name>
    <name type="common">Yeast</name>
    <name type="synonym">Rhodosporidium toruloides</name>
    <dbReference type="NCBI Taxonomy" id="1130832"/>
    <lineage>
        <taxon>Eukaryota</taxon>
        <taxon>Fungi</taxon>
        <taxon>Dikarya</taxon>
        <taxon>Basidiomycota</taxon>
        <taxon>Pucciniomycotina</taxon>
        <taxon>Microbotryomycetes</taxon>
        <taxon>Sporidiobolales</taxon>
        <taxon>Sporidiobolaceae</taxon>
        <taxon>Rhodotorula</taxon>
    </lineage>
</organism>
<dbReference type="Gene3D" id="3.30.40.10">
    <property type="entry name" value="Zinc/RING finger domain, C3HC4 (zinc finger)"/>
    <property type="match status" value="1"/>
</dbReference>
<feature type="compositionally biased region" description="Polar residues" evidence="1">
    <location>
        <begin position="543"/>
        <end position="565"/>
    </location>
</feature>
<evidence type="ECO:0000256" key="2">
    <source>
        <dbReference type="SAM" id="SignalP"/>
    </source>
</evidence>
<feature type="region of interest" description="Disordered" evidence="1">
    <location>
        <begin position="56"/>
        <end position="208"/>
    </location>
</feature>
<dbReference type="OrthoDB" id="2538055at2759"/>
<evidence type="ECO:0000313" key="4">
    <source>
        <dbReference type="Proteomes" id="UP000016926"/>
    </source>
</evidence>
<evidence type="ECO:0000313" key="3">
    <source>
        <dbReference type="EMBL" id="EMS23897.1"/>
    </source>
</evidence>
<keyword evidence="2" id="KW-0732">Signal</keyword>
<feature type="region of interest" description="Disordered" evidence="1">
    <location>
        <begin position="541"/>
        <end position="608"/>
    </location>
</feature>
<gene>
    <name evidence="3" type="ORF">RHTO_06956</name>
</gene>
<protein>
    <submittedName>
        <fullName evidence="3">Zinc finger, RING/FYVE/PHD-type domain containing protein</fullName>
    </submittedName>
</protein>
<accession>M7WTJ6</accession>
<name>M7WTJ6_RHOT1</name>
<dbReference type="GeneID" id="27370969"/>
<dbReference type="SUPFAM" id="SSF57850">
    <property type="entry name" value="RING/U-box"/>
    <property type="match status" value="1"/>
</dbReference>
<feature type="chain" id="PRO_5004087350" evidence="2">
    <location>
        <begin position="34"/>
        <end position="608"/>
    </location>
</feature>
<reference evidence="3 4" key="1">
    <citation type="journal article" date="2012" name="Nat. Commun.">
        <title>A multi-omic map of the lipid-producing yeast Rhodosporidium toruloides.</title>
        <authorList>
            <person name="Zhu Z."/>
            <person name="Zhang S."/>
            <person name="Liu H."/>
            <person name="Shen H."/>
            <person name="Lin X."/>
            <person name="Yang F."/>
            <person name="Zhou Y.J."/>
            <person name="Jin G."/>
            <person name="Ye M."/>
            <person name="Zou H."/>
            <person name="Zou H."/>
            <person name="Zhao Z.K."/>
        </authorList>
    </citation>
    <scope>NUCLEOTIDE SEQUENCE [LARGE SCALE GENOMIC DNA]</scope>
    <source>
        <strain evidence="3 4">NP11</strain>
    </source>
</reference>
<evidence type="ECO:0000256" key="1">
    <source>
        <dbReference type="SAM" id="MobiDB-lite"/>
    </source>
</evidence>
<dbReference type="AlphaFoldDB" id="M7WTJ6"/>
<dbReference type="EMBL" id="KB722646">
    <property type="protein sequence ID" value="EMS23897.1"/>
    <property type="molecule type" value="Genomic_DNA"/>
</dbReference>